<proteinExistence type="predicted"/>
<dbReference type="SUPFAM" id="SSF56399">
    <property type="entry name" value="ADP-ribosylation"/>
    <property type="match status" value="1"/>
</dbReference>
<dbReference type="Gene3D" id="3.20.170.20">
    <property type="entry name" value="Protein of unknown function DUF952"/>
    <property type="match status" value="1"/>
</dbReference>
<dbReference type="Proteomes" id="UP000217211">
    <property type="component" value="Chromosome"/>
</dbReference>
<evidence type="ECO:0000313" key="1">
    <source>
        <dbReference type="EMBL" id="ASY61631.1"/>
    </source>
</evidence>
<dbReference type="KEGG" id="esj:SJ05684_c01610"/>
<dbReference type="InterPro" id="IPR009297">
    <property type="entry name" value="DUF952"/>
</dbReference>
<evidence type="ECO:0000313" key="2">
    <source>
        <dbReference type="Proteomes" id="UP000217211"/>
    </source>
</evidence>
<name>A0A249P6S1_9HYPH</name>
<dbReference type="PANTHER" id="PTHR34129:SF1">
    <property type="entry name" value="DUF952 DOMAIN-CONTAINING PROTEIN"/>
    <property type="match status" value="1"/>
</dbReference>
<protein>
    <recommendedName>
        <fullName evidence="3">Glutathione S-transferase domain protein</fullName>
    </recommendedName>
</protein>
<dbReference type="AlphaFoldDB" id="A0A249P6S1"/>
<gene>
    <name evidence="1" type="ORF">SJ05684_c01610</name>
</gene>
<reference evidence="1 2" key="1">
    <citation type="submission" date="2017-08" db="EMBL/GenBank/DDBJ databases">
        <title>Multipartite genome sequences of Sinorhizobium species nodulating soybeans.</title>
        <authorList>
            <person name="Tian C.F."/>
        </authorList>
    </citation>
    <scope>NUCLEOTIDE SEQUENCE [LARGE SCALE GENOMIC DNA]</scope>
    <source>
        <strain evidence="1 2">CCBAU 05684</strain>
    </source>
</reference>
<dbReference type="PANTHER" id="PTHR34129">
    <property type="entry name" value="BLR1139 PROTEIN"/>
    <property type="match status" value="1"/>
</dbReference>
<sequence length="140" mass="15267">MFHGGHAAIFAARPWLGFHDGRADRMNATIYKIVPALLWQEARRTGRFDGAPVDLADGFIHFSTRDQVAETASRHFEGQTDLLLVAVDAAALGNKLAYEPSRGGALFPHLYAPLTLDAVLWEKPLPLGNDGKHVLPELAA</sequence>
<organism evidence="1 2">
    <name type="scientific">Sinorhizobium sojae CCBAU 05684</name>
    <dbReference type="NCBI Taxonomy" id="716928"/>
    <lineage>
        <taxon>Bacteria</taxon>
        <taxon>Pseudomonadati</taxon>
        <taxon>Pseudomonadota</taxon>
        <taxon>Alphaproteobacteria</taxon>
        <taxon>Hyphomicrobiales</taxon>
        <taxon>Rhizobiaceae</taxon>
        <taxon>Sinorhizobium/Ensifer group</taxon>
        <taxon>Sinorhizobium</taxon>
    </lineage>
</organism>
<keyword evidence="2" id="KW-1185">Reference proteome</keyword>
<evidence type="ECO:0008006" key="3">
    <source>
        <dbReference type="Google" id="ProtNLM"/>
    </source>
</evidence>
<dbReference type="Pfam" id="PF06108">
    <property type="entry name" value="DUF952"/>
    <property type="match status" value="1"/>
</dbReference>
<accession>A0A249P6S1</accession>
<dbReference type="eggNOG" id="COG3502">
    <property type="taxonomic scope" value="Bacteria"/>
</dbReference>
<dbReference type="STRING" id="716928.GCA_000261485_05083"/>
<dbReference type="EMBL" id="CP023067">
    <property type="protein sequence ID" value="ASY61631.1"/>
    <property type="molecule type" value="Genomic_DNA"/>
</dbReference>